<accession>A0ACC1NR62</accession>
<dbReference type="Proteomes" id="UP001143910">
    <property type="component" value="Unassembled WGS sequence"/>
</dbReference>
<dbReference type="EMBL" id="JANJQO010000136">
    <property type="protein sequence ID" value="KAJ2981346.1"/>
    <property type="molecule type" value="Genomic_DNA"/>
</dbReference>
<keyword evidence="2" id="KW-1185">Reference proteome</keyword>
<comment type="caution">
    <text evidence="1">The sequence shown here is derived from an EMBL/GenBank/DDBJ whole genome shotgun (WGS) entry which is preliminary data.</text>
</comment>
<reference evidence="1" key="1">
    <citation type="submission" date="2022-08" db="EMBL/GenBank/DDBJ databases">
        <title>Genome Sequence of Lecanicillium fungicola.</title>
        <authorList>
            <person name="Buettner E."/>
        </authorList>
    </citation>
    <scope>NUCLEOTIDE SEQUENCE</scope>
    <source>
        <strain evidence="1">Babe33</strain>
    </source>
</reference>
<evidence type="ECO:0000313" key="1">
    <source>
        <dbReference type="EMBL" id="KAJ2981346.1"/>
    </source>
</evidence>
<name>A0ACC1NR62_9HYPO</name>
<proteinExistence type="predicted"/>
<protein>
    <submittedName>
        <fullName evidence="1">Uncharacterized protein</fullName>
    </submittedName>
</protein>
<organism evidence="1 2">
    <name type="scientific">Zarea fungicola</name>
    <dbReference type="NCBI Taxonomy" id="93591"/>
    <lineage>
        <taxon>Eukaryota</taxon>
        <taxon>Fungi</taxon>
        <taxon>Dikarya</taxon>
        <taxon>Ascomycota</taxon>
        <taxon>Pezizomycotina</taxon>
        <taxon>Sordariomycetes</taxon>
        <taxon>Hypocreomycetidae</taxon>
        <taxon>Hypocreales</taxon>
        <taxon>Cordycipitaceae</taxon>
        <taxon>Zarea</taxon>
    </lineage>
</organism>
<evidence type="ECO:0000313" key="2">
    <source>
        <dbReference type="Proteomes" id="UP001143910"/>
    </source>
</evidence>
<gene>
    <name evidence="1" type="ORF">NQ176_g2085</name>
</gene>
<sequence>MSTSEKPPKHPDEFDCPIWDYEANRPVVDGKFNDPKTGEVRIDTGAGYLGPPAVDLIITNIHGDSDFKIYRSQRPFPVETILCHIMRIVGDRSLKIDSVNATPYAIRVVLAHPLDVEAFDEVTDQMSNGIWNQV</sequence>